<protein>
    <submittedName>
        <fullName evidence="1">OsmC family protein</fullName>
    </submittedName>
</protein>
<dbReference type="AlphaFoldDB" id="A0A5N1GLN5"/>
<accession>A0A5N1GLN5</accession>
<dbReference type="Proteomes" id="UP000327148">
    <property type="component" value="Unassembled WGS sequence"/>
</dbReference>
<dbReference type="InterPro" id="IPR015946">
    <property type="entry name" value="KH_dom-like_a/b"/>
</dbReference>
<dbReference type="RefSeq" id="WP_070430743.1">
    <property type="nucleotide sequence ID" value="NZ_VYWO01000001.1"/>
</dbReference>
<evidence type="ECO:0000313" key="2">
    <source>
        <dbReference type="Proteomes" id="UP000327148"/>
    </source>
</evidence>
<reference evidence="1 2" key="1">
    <citation type="submission" date="2019-09" db="EMBL/GenBank/DDBJ databases">
        <title>Draft genome sequence assemblies of isolates from the urinary tract.</title>
        <authorList>
            <person name="Mores C.R."/>
            <person name="Putonti C."/>
            <person name="Wolfe A.J."/>
        </authorList>
    </citation>
    <scope>NUCLEOTIDE SEQUENCE [LARGE SCALE GENOMIC DNA]</scope>
    <source>
        <strain evidence="1 2">UMB623</strain>
    </source>
</reference>
<gene>
    <name evidence="1" type="ORF">F6I03_01475</name>
</gene>
<dbReference type="Gene3D" id="3.30.300.20">
    <property type="match status" value="1"/>
</dbReference>
<dbReference type="SUPFAM" id="SSF82784">
    <property type="entry name" value="OsmC-like"/>
    <property type="match status" value="1"/>
</dbReference>
<dbReference type="InterPro" id="IPR036102">
    <property type="entry name" value="OsmC/Ohrsf"/>
</dbReference>
<dbReference type="EMBL" id="VYWO01000001">
    <property type="protein sequence ID" value="KAA9301903.1"/>
    <property type="molecule type" value="Genomic_DNA"/>
</dbReference>
<proteinExistence type="predicted"/>
<dbReference type="Pfam" id="PF02566">
    <property type="entry name" value="OsmC"/>
    <property type="match status" value="1"/>
</dbReference>
<dbReference type="PANTHER" id="PTHR39624">
    <property type="entry name" value="PROTEIN INVOLVED IN RIMO-MEDIATED BETA-METHYLTHIOLATION OF RIBOSOMAL PROTEIN S12 YCAO"/>
    <property type="match status" value="1"/>
</dbReference>
<evidence type="ECO:0000313" key="1">
    <source>
        <dbReference type="EMBL" id="KAA9301903.1"/>
    </source>
</evidence>
<dbReference type="PANTHER" id="PTHR39624:SF2">
    <property type="entry name" value="OSMC-LIKE PROTEIN"/>
    <property type="match status" value="1"/>
</dbReference>
<organism evidence="1 2">
    <name type="scientific">Aerococcus sanguinicola</name>
    <dbReference type="NCBI Taxonomy" id="119206"/>
    <lineage>
        <taxon>Bacteria</taxon>
        <taxon>Bacillati</taxon>
        <taxon>Bacillota</taxon>
        <taxon>Bacilli</taxon>
        <taxon>Lactobacillales</taxon>
        <taxon>Aerococcaceae</taxon>
        <taxon>Aerococcus</taxon>
    </lineage>
</organism>
<comment type="caution">
    <text evidence="1">The sequence shown here is derived from an EMBL/GenBank/DDBJ whole genome shotgun (WGS) entry which is preliminary data.</text>
</comment>
<dbReference type="InterPro" id="IPR003718">
    <property type="entry name" value="OsmC/Ohr_fam"/>
</dbReference>
<sequence length="139" mass="15642">MTSMHVKAQVIDHLHLELTVDGHTYELDHDRPQSSYQAQATTPAGALLVGLAGCKLMLAQSYLASRHIEGVTVSLDLEANLGRDDQRQRNLQADIRLNIEGDLTDKQQENLQRYVDSQCAVEQIILSESNQIQTHYQFN</sequence>
<dbReference type="OrthoDB" id="2136269at2"/>
<name>A0A5N1GLN5_9LACT</name>